<reference evidence="2" key="2">
    <citation type="journal article" date="2023" name="Proc. Natl. Acad. Sci. U.S.A.">
        <title>A global phylogenomic analysis of the shiitake genus Lentinula.</title>
        <authorList>
            <person name="Sierra-Patev S."/>
            <person name="Min B."/>
            <person name="Naranjo-Ortiz M."/>
            <person name="Looney B."/>
            <person name="Konkel Z."/>
            <person name="Slot J.C."/>
            <person name="Sakamoto Y."/>
            <person name="Steenwyk J.L."/>
            <person name="Rokas A."/>
            <person name="Carro J."/>
            <person name="Camarero S."/>
            <person name="Ferreira P."/>
            <person name="Molpeceres G."/>
            <person name="Ruiz-Duenas F.J."/>
            <person name="Serrano A."/>
            <person name="Henrissat B."/>
            <person name="Drula E."/>
            <person name="Hughes K.W."/>
            <person name="Mata J.L."/>
            <person name="Ishikawa N.K."/>
            <person name="Vargas-Isla R."/>
            <person name="Ushijima S."/>
            <person name="Smith C.A."/>
            <person name="Donoghue J."/>
            <person name="Ahrendt S."/>
            <person name="Andreopoulos W."/>
            <person name="He G."/>
            <person name="LaButti K."/>
            <person name="Lipzen A."/>
            <person name="Ng V."/>
            <person name="Riley R."/>
            <person name="Sandor L."/>
            <person name="Barry K."/>
            <person name="Martinez A.T."/>
            <person name="Xiao Y."/>
            <person name="Gibbons J.G."/>
            <person name="Terashima K."/>
            <person name="Grigoriev I.V."/>
            <person name="Hibbett D."/>
        </authorList>
    </citation>
    <scope>NUCLEOTIDE SEQUENCE</scope>
    <source>
        <strain evidence="2">Sp2 HRB7682 ss15</strain>
    </source>
</reference>
<keyword evidence="1" id="KW-0732">Signal</keyword>
<comment type="caution">
    <text evidence="2">The sequence shown here is derived from an EMBL/GenBank/DDBJ whole genome shotgun (WGS) entry which is preliminary data.</text>
</comment>
<dbReference type="AlphaFoldDB" id="A0A9W9E1J6"/>
<evidence type="ECO:0000313" key="2">
    <source>
        <dbReference type="EMBL" id="KAJ4495909.1"/>
    </source>
</evidence>
<evidence type="ECO:0000256" key="1">
    <source>
        <dbReference type="SAM" id="SignalP"/>
    </source>
</evidence>
<reference evidence="2" key="1">
    <citation type="submission" date="2022-08" db="EMBL/GenBank/DDBJ databases">
        <authorList>
            <consortium name="DOE Joint Genome Institute"/>
            <person name="Min B."/>
            <person name="Riley R."/>
            <person name="Sierra-Patev S."/>
            <person name="Naranjo-Ortiz M."/>
            <person name="Looney B."/>
            <person name="Konkel Z."/>
            <person name="Slot J.C."/>
            <person name="Sakamoto Y."/>
            <person name="Steenwyk J.L."/>
            <person name="Rokas A."/>
            <person name="Carro J."/>
            <person name="Camarero S."/>
            <person name="Ferreira P."/>
            <person name="Molpeceres G."/>
            <person name="Ruiz-Duenas F.J."/>
            <person name="Serrano A."/>
            <person name="Henrissat B."/>
            <person name="Drula E."/>
            <person name="Hughes K.W."/>
            <person name="Mata J.L."/>
            <person name="Ishikawa N.K."/>
            <person name="Vargas-Isla R."/>
            <person name="Ushijima S."/>
            <person name="Smith C.A."/>
            <person name="Ahrendt S."/>
            <person name="Andreopoulos W."/>
            <person name="He G."/>
            <person name="Labutti K."/>
            <person name="Lipzen A."/>
            <person name="Ng V."/>
            <person name="Sandor L."/>
            <person name="Barry K."/>
            <person name="Martinez A.T."/>
            <person name="Xiao Y."/>
            <person name="Gibbons J.G."/>
            <person name="Terashima K."/>
            <person name="Hibbett D.S."/>
            <person name="Grigoriev I.V."/>
        </authorList>
    </citation>
    <scope>NUCLEOTIDE SEQUENCE</scope>
    <source>
        <strain evidence="2">Sp2 HRB7682 ss15</strain>
    </source>
</reference>
<sequence length="215" mass="24810">MIQFRFRLFQALSFLFIAVSISHCLLAVVHASPIVKSTALHERGQMMTKLPVDPPRMVLGYAYIRSRFIEEVGTQKVLKSETVIMPSTRNRHISRYDPGEYYQLQITVDPKVFNKLQPVYHQKQYANPDSKSTIIVQKSHSVYGKPKSLDDLALWAKPNSYFTRDGTALTFYVESVVLADVPNTDEGWILHSDENADWHLWVNKIKNLPFMLDEH</sequence>
<proteinExistence type="predicted"/>
<feature type="chain" id="PRO_5040933990" evidence="1">
    <location>
        <begin position="32"/>
        <end position="215"/>
    </location>
</feature>
<organism evidence="2 3">
    <name type="scientific">Lentinula lateritia</name>
    <dbReference type="NCBI Taxonomy" id="40482"/>
    <lineage>
        <taxon>Eukaryota</taxon>
        <taxon>Fungi</taxon>
        <taxon>Dikarya</taxon>
        <taxon>Basidiomycota</taxon>
        <taxon>Agaricomycotina</taxon>
        <taxon>Agaricomycetes</taxon>
        <taxon>Agaricomycetidae</taxon>
        <taxon>Agaricales</taxon>
        <taxon>Marasmiineae</taxon>
        <taxon>Omphalotaceae</taxon>
        <taxon>Lentinula</taxon>
    </lineage>
</organism>
<protein>
    <submittedName>
        <fullName evidence="2">Uncharacterized protein</fullName>
    </submittedName>
</protein>
<accession>A0A9W9E1J6</accession>
<dbReference type="Proteomes" id="UP001150238">
    <property type="component" value="Unassembled WGS sequence"/>
</dbReference>
<gene>
    <name evidence="2" type="ORF">C8J55DRAFT_495246</name>
</gene>
<dbReference type="EMBL" id="JANVFS010000001">
    <property type="protein sequence ID" value="KAJ4495909.1"/>
    <property type="molecule type" value="Genomic_DNA"/>
</dbReference>
<name>A0A9W9E1J6_9AGAR</name>
<feature type="signal peptide" evidence="1">
    <location>
        <begin position="1"/>
        <end position="31"/>
    </location>
</feature>
<evidence type="ECO:0000313" key="3">
    <source>
        <dbReference type="Proteomes" id="UP001150238"/>
    </source>
</evidence>